<dbReference type="SMART" id="SM00342">
    <property type="entry name" value="HTH_ARAC"/>
    <property type="match status" value="1"/>
</dbReference>
<accession>A0ABS1FUX7</accession>
<keyword evidence="3" id="KW-0804">Transcription</keyword>
<dbReference type="EMBL" id="JAENHK010000010">
    <property type="protein sequence ID" value="MBK1896228.1"/>
    <property type="molecule type" value="Genomic_DNA"/>
</dbReference>
<dbReference type="Gene3D" id="1.10.10.60">
    <property type="entry name" value="Homeodomain-like"/>
    <property type="match status" value="1"/>
</dbReference>
<keyword evidence="6" id="KW-1185">Reference proteome</keyword>
<protein>
    <submittedName>
        <fullName evidence="5">AraC family transcriptional regulator</fullName>
    </submittedName>
</protein>
<gene>
    <name evidence="5" type="ORF">JHL15_10730</name>
</gene>
<dbReference type="RefSeq" id="WP_200245664.1">
    <property type="nucleotide sequence ID" value="NZ_JAENHK010000010.1"/>
</dbReference>
<dbReference type="InterPro" id="IPR020449">
    <property type="entry name" value="Tscrpt_reg_AraC-type_HTH"/>
</dbReference>
<evidence type="ECO:0000256" key="2">
    <source>
        <dbReference type="ARBA" id="ARBA00023125"/>
    </source>
</evidence>
<feature type="domain" description="HTH araC/xylS-type" evidence="4">
    <location>
        <begin position="194"/>
        <end position="299"/>
    </location>
</feature>
<proteinExistence type="predicted"/>
<organism evidence="5 6">
    <name type="scientific">Chryseobacterium paridis</name>
    <dbReference type="NCBI Taxonomy" id="2800328"/>
    <lineage>
        <taxon>Bacteria</taxon>
        <taxon>Pseudomonadati</taxon>
        <taxon>Bacteroidota</taxon>
        <taxon>Flavobacteriia</taxon>
        <taxon>Flavobacteriales</taxon>
        <taxon>Weeksellaceae</taxon>
        <taxon>Chryseobacterium group</taxon>
        <taxon>Chryseobacterium</taxon>
    </lineage>
</organism>
<sequence length="300" mass="34760">MPTYKNILSISEAYRLVGLPQPKHPLISVFELSKNRETDYRNSDVFYTLGFYTIYCKTFRGILNYGKGHYDFDEGSLMFTAPNQAVSPGPDIDCEEGWGLFFHPDLINSTSLGKKINDYSFFNYDTNEALHVSEDEKLVLRDCISKIEKEYSQNIDKHTQSLIVNNLELLLNYCDRYYDRQFLTRQKISKDIVQKFEVLLKEYFSRESLIETGLPNVKYFASKLNLSSNYLSDLLGKYTGKTTQEHIHLQLVDKAKTLLWGTERSISEIAYDLGFEHQSHFTKLFKTKTGVSPTDYRSLG</sequence>
<dbReference type="PANTHER" id="PTHR43280">
    <property type="entry name" value="ARAC-FAMILY TRANSCRIPTIONAL REGULATOR"/>
    <property type="match status" value="1"/>
</dbReference>
<evidence type="ECO:0000259" key="4">
    <source>
        <dbReference type="PROSITE" id="PS01124"/>
    </source>
</evidence>
<evidence type="ECO:0000256" key="1">
    <source>
        <dbReference type="ARBA" id="ARBA00023015"/>
    </source>
</evidence>
<dbReference type="InterPro" id="IPR009057">
    <property type="entry name" value="Homeodomain-like_sf"/>
</dbReference>
<keyword evidence="1" id="KW-0805">Transcription regulation</keyword>
<evidence type="ECO:0000313" key="5">
    <source>
        <dbReference type="EMBL" id="MBK1896228.1"/>
    </source>
</evidence>
<name>A0ABS1FUX7_9FLAO</name>
<dbReference type="PROSITE" id="PS01124">
    <property type="entry name" value="HTH_ARAC_FAMILY_2"/>
    <property type="match status" value="1"/>
</dbReference>
<keyword evidence="2" id="KW-0238">DNA-binding</keyword>
<dbReference type="Proteomes" id="UP000628669">
    <property type="component" value="Unassembled WGS sequence"/>
</dbReference>
<dbReference type="PANTHER" id="PTHR43280:SF32">
    <property type="entry name" value="TRANSCRIPTIONAL REGULATORY PROTEIN"/>
    <property type="match status" value="1"/>
</dbReference>
<evidence type="ECO:0000313" key="6">
    <source>
        <dbReference type="Proteomes" id="UP000628669"/>
    </source>
</evidence>
<evidence type="ECO:0000256" key="3">
    <source>
        <dbReference type="ARBA" id="ARBA00023163"/>
    </source>
</evidence>
<dbReference type="InterPro" id="IPR018060">
    <property type="entry name" value="HTH_AraC"/>
</dbReference>
<dbReference type="Pfam" id="PF12833">
    <property type="entry name" value="HTH_18"/>
    <property type="match status" value="1"/>
</dbReference>
<dbReference type="SUPFAM" id="SSF46689">
    <property type="entry name" value="Homeodomain-like"/>
    <property type="match status" value="1"/>
</dbReference>
<dbReference type="PRINTS" id="PR00032">
    <property type="entry name" value="HTHARAC"/>
</dbReference>
<reference evidence="6" key="1">
    <citation type="submission" date="2021-01" db="EMBL/GenBank/DDBJ databases">
        <title>Genome public.</title>
        <authorList>
            <person name="Liu C."/>
            <person name="Sun Q."/>
        </authorList>
    </citation>
    <scope>NUCLEOTIDE SEQUENCE [LARGE SCALE GENOMIC DNA]</scope>
    <source>
        <strain evidence="6">YIM B02567</strain>
    </source>
</reference>
<comment type="caution">
    <text evidence="5">The sequence shown here is derived from an EMBL/GenBank/DDBJ whole genome shotgun (WGS) entry which is preliminary data.</text>
</comment>